<keyword evidence="3" id="KW-1185">Reference proteome</keyword>
<dbReference type="InterPro" id="IPR021247">
    <property type="entry name" value="DUF2785"/>
</dbReference>
<name>A0A059FQL7_9PROT</name>
<reference evidence="2 3" key="1">
    <citation type="journal article" date="2014" name="Antonie Van Leeuwenhoek">
        <title>Hyphomonas beringensis sp. nov. and Hyphomonas chukchiensis sp. nov., isolated from surface seawater of the Bering Sea and Chukchi Sea.</title>
        <authorList>
            <person name="Li C."/>
            <person name="Lai Q."/>
            <person name="Li G."/>
            <person name="Dong C."/>
            <person name="Wang J."/>
            <person name="Liao Y."/>
            <person name="Shao Z."/>
        </authorList>
    </citation>
    <scope>NUCLEOTIDE SEQUENCE [LARGE SCALE GENOMIC DNA]</scope>
    <source>
        <strain evidence="2 3">MHS-2</strain>
    </source>
</reference>
<dbReference type="Proteomes" id="UP000025171">
    <property type="component" value="Unassembled WGS sequence"/>
</dbReference>
<evidence type="ECO:0008006" key="4">
    <source>
        <dbReference type="Google" id="ProtNLM"/>
    </source>
</evidence>
<dbReference type="AlphaFoldDB" id="A0A059FQL7"/>
<sequence length="300" mass="30786">MDKLIGAGLALALLAGCASAAPLGNTACAPEGRTGTALTDWRAAGFVTDDADTAAWDLAACLASPDPGLRDGIGYEGLTALLRRGDVSDAVRLRLSARLGSQLSVADAAGVTAPFSALALSEVARTDRVDPFLTDAARADLVEAAAAYLESVSDYRGFDDSEGWRHGVAHGADLAMQLALNPAVDAAGLRRLRAAVGAQIVPAGGHAYVFGEPGRLARVILAIGQRNVFSADDWAGWFAGLADPAPLATWGEAYGSEVTLARVHNLRAFAEAAYIRASLSDAPGVAPISDGALSVLMALY</sequence>
<evidence type="ECO:0000313" key="3">
    <source>
        <dbReference type="Proteomes" id="UP000025171"/>
    </source>
</evidence>
<proteinExistence type="predicted"/>
<evidence type="ECO:0000313" key="2">
    <source>
        <dbReference type="EMBL" id="KCZ92944.1"/>
    </source>
</evidence>
<dbReference type="PATRIC" id="fig|1280950.3.peg.1665"/>
<dbReference type="RefSeq" id="WP_051618413.1">
    <property type="nucleotide sequence ID" value="NZ_ARYK01000003.1"/>
</dbReference>
<organism evidence="2 3">
    <name type="scientific">Hyphomonas johnsonii MHS-2</name>
    <dbReference type="NCBI Taxonomy" id="1280950"/>
    <lineage>
        <taxon>Bacteria</taxon>
        <taxon>Pseudomonadati</taxon>
        <taxon>Pseudomonadota</taxon>
        <taxon>Alphaproteobacteria</taxon>
        <taxon>Hyphomonadales</taxon>
        <taxon>Hyphomonadaceae</taxon>
        <taxon>Hyphomonas</taxon>
    </lineage>
</organism>
<gene>
    <name evidence="2" type="ORF">HJO_08312</name>
</gene>
<feature type="chain" id="PRO_5001573267" description="Lipoprotein" evidence="1">
    <location>
        <begin position="21"/>
        <end position="300"/>
    </location>
</feature>
<feature type="signal peptide" evidence="1">
    <location>
        <begin position="1"/>
        <end position="20"/>
    </location>
</feature>
<accession>A0A059FQL7</accession>
<keyword evidence="1" id="KW-0732">Signal</keyword>
<dbReference type="OrthoDB" id="7619731at2"/>
<protein>
    <recommendedName>
        <fullName evidence="4">Lipoprotein</fullName>
    </recommendedName>
</protein>
<dbReference type="EMBL" id="ARYK01000003">
    <property type="protein sequence ID" value="KCZ92944.1"/>
    <property type="molecule type" value="Genomic_DNA"/>
</dbReference>
<dbReference type="STRING" id="1280950.HJO_08312"/>
<evidence type="ECO:0000256" key="1">
    <source>
        <dbReference type="SAM" id="SignalP"/>
    </source>
</evidence>
<dbReference type="eggNOG" id="ENOG502ZTTN">
    <property type="taxonomic scope" value="Bacteria"/>
</dbReference>
<dbReference type="PROSITE" id="PS51257">
    <property type="entry name" value="PROKAR_LIPOPROTEIN"/>
    <property type="match status" value="1"/>
</dbReference>
<comment type="caution">
    <text evidence="2">The sequence shown here is derived from an EMBL/GenBank/DDBJ whole genome shotgun (WGS) entry which is preliminary data.</text>
</comment>
<dbReference type="Pfam" id="PF10978">
    <property type="entry name" value="DUF2785"/>
    <property type="match status" value="1"/>
</dbReference>